<protein>
    <recommendedName>
        <fullName evidence="12">Peroxidase</fullName>
        <ecNumber evidence="12">1.11.1.-</ecNumber>
    </recommendedName>
</protein>
<feature type="binding site" evidence="9">
    <location>
        <position position="286"/>
    </location>
    <ligand>
        <name>Ca(2+)</name>
        <dbReference type="ChEBI" id="CHEBI:29108"/>
        <label>2</label>
    </ligand>
</feature>
<feature type="binding site" evidence="9">
    <location>
        <position position="157"/>
    </location>
    <ligand>
        <name>Ca(2+)</name>
        <dbReference type="ChEBI" id="CHEBI:29108"/>
        <label>1</label>
    </ligand>
</feature>
<dbReference type="RefSeq" id="XP_060415021.1">
    <property type="nucleotide sequence ID" value="XM_060554514.1"/>
</dbReference>
<accession>A0AAD8Q1G8</accession>
<keyword evidence="12" id="KW-0732">Signal</keyword>
<feature type="domain" description="Plant heme peroxidase family profile" evidence="13">
    <location>
        <begin position="134"/>
        <end position="327"/>
    </location>
</feature>
<dbReference type="Gene3D" id="1.10.420.10">
    <property type="entry name" value="Peroxidase, domain 2"/>
    <property type="match status" value="1"/>
</dbReference>
<evidence type="ECO:0000256" key="11">
    <source>
        <dbReference type="PIRSR" id="PIRSR601621-4"/>
    </source>
</evidence>
<dbReference type="EMBL" id="JAHLJV010000023">
    <property type="protein sequence ID" value="KAK1593755.1"/>
    <property type="molecule type" value="Genomic_DNA"/>
</dbReference>
<dbReference type="PROSITE" id="PS00436">
    <property type="entry name" value="PEROXIDASE_2"/>
    <property type="match status" value="1"/>
</dbReference>
<gene>
    <name evidence="14" type="ORF">LY79DRAFT_513617</name>
</gene>
<keyword evidence="3 9" id="KW-0349">Heme</keyword>
<feature type="disulfide bond" evidence="11">
    <location>
        <begin position="110"/>
        <end position="362"/>
    </location>
</feature>
<feature type="chain" id="PRO_5041770798" description="Peroxidase" evidence="12">
    <location>
        <begin position="21"/>
        <end position="369"/>
    </location>
</feature>
<dbReference type="EC" id="1.11.1.-" evidence="12"/>
<dbReference type="GO" id="GO:0004601">
    <property type="term" value="F:peroxidase activity"/>
    <property type="evidence" value="ECO:0007669"/>
    <property type="project" value="UniProtKB-KW"/>
</dbReference>
<proteinExistence type="inferred from homology"/>
<feature type="active site" description="Proton acceptor" evidence="8">
    <location>
        <position position="143"/>
    </location>
</feature>
<dbReference type="GO" id="GO:0046872">
    <property type="term" value="F:metal ion binding"/>
    <property type="evidence" value="ECO:0007669"/>
    <property type="project" value="UniProtKB-UniRule"/>
</dbReference>
<organism evidence="14 15">
    <name type="scientific">Colletotrichum navitas</name>
    <dbReference type="NCBI Taxonomy" id="681940"/>
    <lineage>
        <taxon>Eukaryota</taxon>
        <taxon>Fungi</taxon>
        <taxon>Dikarya</taxon>
        <taxon>Ascomycota</taxon>
        <taxon>Pezizomycotina</taxon>
        <taxon>Sordariomycetes</taxon>
        <taxon>Hypocreomycetidae</taxon>
        <taxon>Glomerellales</taxon>
        <taxon>Glomerellaceae</taxon>
        <taxon>Colletotrichum</taxon>
        <taxon>Colletotrichum graminicola species complex</taxon>
    </lineage>
</organism>
<evidence type="ECO:0000256" key="10">
    <source>
        <dbReference type="PIRSR" id="PIRSR601621-3"/>
    </source>
</evidence>
<keyword evidence="4 9" id="KW-0479">Metal-binding</keyword>
<feature type="signal peptide" evidence="12">
    <location>
        <begin position="1"/>
        <end position="20"/>
    </location>
</feature>
<dbReference type="Pfam" id="PF00141">
    <property type="entry name" value="peroxidase"/>
    <property type="match status" value="1"/>
</dbReference>
<feature type="binding site" evidence="9">
    <location>
        <position position="288"/>
    </location>
    <ligand>
        <name>Ca(2+)</name>
        <dbReference type="ChEBI" id="CHEBI:29108"/>
        <label>2</label>
    </ligand>
</feature>
<feature type="binding site" evidence="9">
    <location>
        <position position="293"/>
    </location>
    <ligand>
        <name>Ca(2+)</name>
        <dbReference type="ChEBI" id="CHEBI:29108"/>
        <label>2</label>
    </ligand>
</feature>
<evidence type="ECO:0000256" key="5">
    <source>
        <dbReference type="ARBA" id="ARBA00023002"/>
    </source>
</evidence>
<reference evidence="14" key="1">
    <citation type="submission" date="2021-06" db="EMBL/GenBank/DDBJ databases">
        <title>Comparative genomics, transcriptomics and evolutionary studies reveal genomic signatures of adaptation to plant cell wall in hemibiotrophic fungi.</title>
        <authorList>
            <consortium name="DOE Joint Genome Institute"/>
            <person name="Baroncelli R."/>
            <person name="Diaz J.F."/>
            <person name="Benocci T."/>
            <person name="Peng M."/>
            <person name="Battaglia E."/>
            <person name="Haridas S."/>
            <person name="Andreopoulos W."/>
            <person name="Labutti K."/>
            <person name="Pangilinan J."/>
            <person name="Floch G.L."/>
            <person name="Makela M.R."/>
            <person name="Henrissat B."/>
            <person name="Grigoriev I.V."/>
            <person name="Crouch J.A."/>
            <person name="De Vries R.P."/>
            <person name="Sukno S.A."/>
            <person name="Thon M.R."/>
        </authorList>
    </citation>
    <scope>NUCLEOTIDE SEQUENCE</scope>
    <source>
        <strain evidence="14">CBS 125086</strain>
    </source>
</reference>
<feature type="binding site" evidence="9">
    <location>
        <position position="144"/>
    </location>
    <ligand>
        <name>Ca(2+)</name>
        <dbReference type="ChEBI" id="CHEBI:29108"/>
        <label>1</label>
    </ligand>
</feature>
<keyword evidence="2 12" id="KW-0575">Peroxidase</keyword>
<dbReference type="PRINTS" id="PR00458">
    <property type="entry name" value="PEROXIDASE"/>
</dbReference>
<dbReference type="InterPro" id="IPR010255">
    <property type="entry name" value="Haem_peroxidase_sf"/>
</dbReference>
<comment type="cofactor">
    <cofactor evidence="9 12">
        <name>Ca(2+)</name>
        <dbReference type="ChEBI" id="CHEBI:29108"/>
    </cofactor>
    <text evidence="9 12">Binds 2 calcium ions per subunit.</text>
</comment>
<comment type="caution">
    <text evidence="14">The sequence shown here is derived from an EMBL/GenBank/DDBJ whole genome shotgun (WGS) entry which is preliminary data.</text>
</comment>
<evidence type="ECO:0000313" key="15">
    <source>
        <dbReference type="Proteomes" id="UP001230504"/>
    </source>
</evidence>
<evidence type="ECO:0000259" key="13">
    <source>
        <dbReference type="PROSITE" id="PS50873"/>
    </source>
</evidence>
<name>A0AAD8Q1G8_9PEZI</name>
<feature type="binding site" evidence="9">
    <location>
        <position position="161"/>
    </location>
    <ligand>
        <name>Ca(2+)</name>
        <dbReference type="ChEBI" id="CHEBI:29108"/>
        <label>1</label>
    </ligand>
</feature>
<evidence type="ECO:0000256" key="6">
    <source>
        <dbReference type="ARBA" id="ARBA00023004"/>
    </source>
</evidence>
<dbReference type="PRINTS" id="PR00462">
    <property type="entry name" value="LIGNINASE"/>
</dbReference>
<feature type="disulfide bond" evidence="11">
    <location>
        <begin position="130"/>
        <end position="213"/>
    </location>
</feature>
<dbReference type="GO" id="GO:0000302">
    <property type="term" value="P:response to reactive oxygen species"/>
    <property type="evidence" value="ECO:0007669"/>
    <property type="project" value="TreeGrafter"/>
</dbReference>
<evidence type="ECO:0000256" key="9">
    <source>
        <dbReference type="PIRSR" id="PIRSR601621-2"/>
    </source>
</evidence>
<feature type="site" description="Transition state stabilizer" evidence="10">
    <location>
        <position position="139"/>
    </location>
</feature>
<dbReference type="InterPro" id="IPR001621">
    <property type="entry name" value="Ligninase"/>
</dbReference>
<dbReference type="Gene3D" id="1.10.520.10">
    <property type="match status" value="1"/>
</dbReference>
<evidence type="ECO:0000256" key="2">
    <source>
        <dbReference type="ARBA" id="ARBA00022559"/>
    </source>
</evidence>
<dbReference type="InterPro" id="IPR044831">
    <property type="entry name" value="Ccp1-like"/>
</dbReference>
<dbReference type="AlphaFoldDB" id="A0AAD8Q1G8"/>
<evidence type="ECO:0000256" key="7">
    <source>
        <dbReference type="ARBA" id="ARBA00023180"/>
    </source>
</evidence>
<keyword evidence="11" id="KW-1015">Disulfide bond</keyword>
<keyword evidence="15" id="KW-1185">Reference proteome</keyword>
<keyword evidence="6 9" id="KW-0408">Iron</keyword>
<dbReference type="SUPFAM" id="SSF48113">
    <property type="entry name" value="Heme-dependent peroxidases"/>
    <property type="match status" value="1"/>
</dbReference>
<feature type="binding site" description="axial binding residue" evidence="9">
    <location>
        <position position="268"/>
    </location>
    <ligand>
        <name>heme b</name>
        <dbReference type="ChEBI" id="CHEBI:60344"/>
    </ligand>
    <ligandPart>
        <name>Fe</name>
        <dbReference type="ChEBI" id="CHEBI:18248"/>
    </ligandPart>
</feature>
<evidence type="ECO:0000256" key="1">
    <source>
        <dbReference type="ARBA" id="ARBA00006089"/>
    </source>
</evidence>
<dbReference type="InterPro" id="IPR019794">
    <property type="entry name" value="Peroxidases_AS"/>
</dbReference>
<comment type="cofactor">
    <cofactor evidence="9">
        <name>heme b</name>
        <dbReference type="ChEBI" id="CHEBI:60344"/>
    </cofactor>
    <text evidence="9">Binds 1 heme b (iron(II)-protoporphyrin IX) group per subunit.</text>
</comment>
<comment type="similarity">
    <text evidence="1 12">Belongs to the peroxidase family. Ligninase subfamily.</text>
</comment>
<dbReference type="GO" id="GO:0020037">
    <property type="term" value="F:heme binding"/>
    <property type="evidence" value="ECO:0007669"/>
    <property type="project" value="UniProtKB-UniRule"/>
</dbReference>
<feature type="binding site" evidence="9">
    <location>
        <position position="159"/>
    </location>
    <ligand>
        <name>Ca(2+)</name>
        <dbReference type="ChEBI" id="CHEBI:29108"/>
        <label>1</label>
    </ligand>
</feature>
<sequence>MPRSNKVVVLLTALTAVVAAYPGMGRVPDGVTHEDLIAMVGRGGPNGAKYSARADDKEAIGDLLNIPDNNLSDVGKDVKGILTADGSAVSSDSVDAVPDLGSNECAADKCCVWKHVANDLITKFRDGNGCTEPARASIRLGFHDAAGWSKFTGDLGGADGSIVLAPEELGRSLNKGLEDIVAQMKVWHDKYSKFGAGMADLIQFAATTATVACPGGPRIKTFVGRKDSSVACPDGLLPDPRDHADRLIDLFANKTITPPGLAALVGAHTVSRQRFFDVARANAPEDTTPTTWDVLFYQQTLAAAPSEIVTFPSDTALSQDPRSAPAFKAFAEQTPLWDAAYAREYLRLSLLGVFNINELTDCTRALPSA</sequence>
<dbReference type="FunFam" id="1.10.520.10:FF:000021">
    <property type="entry name" value="Peroxidase"/>
    <property type="match status" value="1"/>
</dbReference>
<keyword evidence="7" id="KW-0325">Glycoprotein</keyword>
<evidence type="ECO:0000256" key="3">
    <source>
        <dbReference type="ARBA" id="ARBA00022617"/>
    </source>
</evidence>
<evidence type="ECO:0000256" key="8">
    <source>
        <dbReference type="PIRSR" id="PIRSR601621-1"/>
    </source>
</evidence>
<keyword evidence="5 12" id="KW-0560">Oxidoreductase</keyword>
<evidence type="ECO:0000256" key="12">
    <source>
        <dbReference type="RuleBase" id="RU363051"/>
    </source>
</evidence>
<dbReference type="GeneID" id="85438754"/>
<feature type="binding site" evidence="9">
    <location>
        <position position="269"/>
    </location>
    <ligand>
        <name>Ca(2+)</name>
        <dbReference type="ChEBI" id="CHEBI:29108"/>
        <label>2</label>
    </ligand>
</feature>
<keyword evidence="9 12" id="KW-0106">Calcium</keyword>
<dbReference type="GO" id="GO:0042744">
    <property type="term" value="P:hydrogen peroxide catabolic process"/>
    <property type="evidence" value="ECO:0007669"/>
    <property type="project" value="TreeGrafter"/>
</dbReference>
<evidence type="ECO:0000256" key="4">
    <source>
        <dbReference type="ARBA" id="ARBA00022723"/>
    </source>
</evidence>
<dbReference type="InterPro" id="IPR002016">
    <property type="entry name" value="Haem_peroxidase"/>
</dbReference>
<dbReference type="Proteomes" id="UP001230504">
    <property type="component" value="Unassembled WGS sequence"/>
</dbReference>
<evidence type="ECO:0000313" key="14">
    <source>
        <dbReference type="EMBL" id="KAK1593755.1"/>
    </source>
</evidence>
<dbReference type="PANTHER" id="PTHR31356:SF66">
    <property type="entry name" value="CATALASE-PEROXIDASE"/>
    <property type="match status" value="1"/>
</dbReference>
<dbReference type="PANTHER" id="PTHR31356">
    <property type="entry name" value="THYLAKOID LUMENAL 29 KDA PROTEIN, CHLOROPLASTIC-RELATED"/>
    <property type="match status" value="1"/>
</dbReference>
<dbReference type="PROSITE" id="PS50873">
    <property type="entry name" value="PEROXIDASE_4"/>
    <property type="match status" value="1"/>
</dbReference>
<dbReference type="GO" id="GO:0034599">
    <property type="term" value="P:cellular response to oxidative stress"/>
    <property type="evidence" value="ECO:0007669"/>
    <property type="project" value="InterPro"/>
</dbReference>